<evidence type="ECO:0000313" key="8">
    <source>
        <dbReference type="EMBL" id="ARN74173.1"/>
    </source>
</evidence>
<dbReference type="GO" id="GO:0008237">
    <property type="term" value="F:metallopeptidase activity"/>
    <property type="evidence" value="ECO:0007669"/>
    <property type="project" value="UniProtKB-KW"/>
</dbReference>
<keyword evidence="1" id="KW-0645">Protease</keyword>
<dbReference type="Gene3D" id="3.40.140.10">
    <property type="entry name" value="Cytidine Deaminase, domain 2"/>
    <property type="match status" value="1"/>
</dbReference>
<name>A0A1X9NJL4_9GAMM</name>
<dbReference type="OrthoDB" id="9804482at2"/>
<dbReference type="InterPro" id="IPR001405">
    <property type="entry name" value="UPF0758"/>
</dbReference>
<organism evidence="8 9">
    <name type="scientific">Oceanicoccus sagamiensis</name>
    <dbReference type="NCBI Taxonomy" id="716816"/>
    <lineage>
        <taxon>Bacteria</taxon>
        <taxon>Pseudomonadati</taxon>
        <taxon>Pseudomonadota</taxon>
        <taxon>Gammaproteobacteria</taxon>
        <taxon>Cellvibrionales</taxon>
        <taxon>Spongiibacteraceae</taxon>
        <taxon>Oceanicoccus</taxon>
    </lineage>
</organism>
<dbReference type="KEGG" id="osg:BST96_08605"/>
<keyword evidence="4" id="KW-0862">Zinc</keyword>
<evidence type="ECO:0000256" key="5">
    <source>
        <dbReference type="ARBA" id="ARBA00023049"/>
    </source>
</evidence>
<dbReference type="SUPFAM" id="SSF102712">
    <property type="entry name" value="JAB1/MPN domain"/>
    <property type="match status" value="1"/>
</dbReference>
<dbReference type="GO" id="GO:0046872">
    <property type="term" value="F:metal ion binding"/>
    <property type="evidence" value="ECO:0007669"/>
    <property type="project" value="UniProtKB-KW"/>
</dbReference>
<dbReference type="Proteomes" id="UP000193450">
    <property type="component" value="Chromosome"/>
</dbReference>
<keyword evidence="3" id="KW-0378">Hydrolase</keyword>
<evidence type="ECO:0000256" key="4">
    <source>
        <dbReference type="ARBA" id="ARBA00022833"/>
    </source>
</evidence>
<gene>
    <name evidence="8" type="ORF">BST96_08605</name>
</gene>
<comment type="similarity">
    <text evidence="6">Belongs to the UPF0758 family.</text>
</comment>
<proteinExistence type="inferred from homology"/>
<feature type="domain" description="MPN" evidence="7">
    <location>
        <begin position="102"/>
        <end position="224"/>
    </location>
</feature>
<evidence type="ECO:0000256" key="3">
    <source>
        <dbReference type="ARBA" id="ARBA00022801"/>
    </source>
</evidence>
<dbReference type="Pfam" id="PF20582">
    <property type="entry name" value="UPF0758_N"/>
    <property type="match status" value="1"/>
</dbReference>
<dbReference type="PROSITE" id="PS01302">
    <property type="entry name" value="UPF0758"/>
    <property type="match status" value="1"/>
</dbReference>
<evidence type="ECO:0000256" key="2">
    <source>
        <dbReference type="ARBA" id="ARBA00022723"/>
    </source>
</evidence>
<dbReference type="InterPro" id="IPR025657">
    <property type="entry name" value="RadC_JAB"/>
</dbReference>
<dbReference type="GO" id="GO:0006508">
    <property type="term" value="P:proteolysis"/>
    <property type="evidence" value="ECO:0007669"/>
    <property type="project" value="UniProtKB-KW"/>
</dbReference>
<evidence type="ECO:0000256" key="1">
    <source>
        <dbReference type="ARBA" id="ARBA00022670"/>
    </source>
</evidence>
<dbReference type="NCBIfam" id="TIGR00608">
    <property type="entry name" value="radc"/>
    <property type="match status" value="1"/>
</dbReference>
<dbReference type="RefSeq" id="WP_085758307.1">
    <property type="nucleotide sequence ID" value="NZ_CP019343.1"/>
</dbReference>
<protein>
    <recommendedName>
        <fullName evidence="7">MPN domain-containing protein</fullName>
    </recommendedName>
</protein>
<dbReference type="EMBL" id="CP019343">
    <property type="protein sequence ID" value="ARN74173.1"/>
    <property type="molecule type" value="Genomic_DNA"/>
</dbReference>
<dbReference type="InterPro" id="IPR037518">
    <property type="entry name" value="MPN"/>
</dbReference>
<dbReference type="STRING" id="716816.BST96_08605"/>
<evidence type="ECO:0000256" key="6">
    <source>
        <dbReference type="RuleBase" id="RU003797"/>
    </source>
</evidence>
<reference evidence="8 9" key="1">
    <citation type="submission" date="2016-11" db="EMBL/GenBank/DDBJ databases">
        <title>Trade-off between light-utilization and light-protection in marine flavobacteria.</title>
        <authorList>
            <person name="Kumagai Y."/>
        </authorList>
    </citation>
    <scope>NUCLEOTIDE SEQUENCE [LARGE SCALE GENOMIC DNA]</scope>
    <source>
        <strain evidence="8 9">NBRC 107125</strain>
    </source>
</reference>
<dbReference type="InterPro" id="IPR046778">
    <property type="entry name" value="UPF0758_N"/>
</dbReference>
<dbReference type="PANTHER" id="PTHR30471:SF3">
    <property type="entry name" value="UPF0758 PROTEIN YEES-RELATED"/>
    <property type="match status" value="1"/>
</dbReference>
<evidence type="ECO:0000259" key="7">
    <source>
        <dbReference type="PROSITE" id="PS50249"/>
    </source>
</evidence>
<dbReference type="SUPFAM" id="SSF47781">
    <property type="entry name" value="RuvA domain 2-like"/>
    <property type="match status" value="1"/>
</dbReference>
<dbReference type="InterPro" id="IPR010994">
    <property type="entry name" value="RuvA_2-like"/>
</dbReference>
<evidence type="ECO:0000313" key="9">
    <source>
        <dbReference type="Proteomes" id="UP000193450"/>
    </source>
</evidence>
<dbReference type="PANTHER" id="PTHR30471">
    <property type="entry name" value="DNA REPAIR PROTEIN RADC"/>
    <property type="match status" value="1"/>
</dbReference>
<accession>A0A1X9NJL4</accession>
<dbReference type="AlphaFoldDB" id="A0A1X9NJL4"/>
<dbReference type="CDD" id="cd08071">
    <property type="entry name" value="MPN_DUF2466"/>
    <property type="match status" value="1"/>
</dbReference>
<keyword evidence="9" id="KW-1185">Reference proteome</keyword>
<sequence length="224" mass="25007">MAITDWHPTERPREKLIKQGPAALSDPELLAIFLRTGAPGLTAVDLARLLINQYGSLRGLLAADYDRFCQGRGLGEAKYTQLQAVLEMSRRHMYEQMSRGDGLTSPSLTRQYLSNRLSGKPQEQFCCLFMDSQHRVIAFETLFYGTIDGASVYPREVLRRCLDHHAAAVILAHNHPSGFAEPSQADIRITRTLVDALNLVDIRVLDHFVVGDGELVSFAERGLI</sequence>
<dbReference type="PROSITE" id="PS50249">
    <property type="entry name" value="MPN"/>
    <property type="match status" value="1"/>
</dbReference>
<dbReference type="Pfam" id="PF04002">
    <property type="entry name" value="RadC"/>
    <property type="match status" value="1"/>
</dbReference>
<dbReference type="NCBIfam" id="NF000642">
    <property type="entry name" value="PRK00024.1"/>
    <property type="match status" value="1"/>
</dbReference>
<keyword evidence="5" id="KW-0482">Metalloprotease</keyword>
<keyword evidence="2" id="KW-0479">Metal-binding</keyword>
<dbReference type="InterPro" id="IPR020891">
    <property type="entry name" value="UPF0758_CS"/>
</dbReference>